<dbReference type="AlphaFoldDB" id="A0A3F3Q4P1"/>
<evidence type="ECO:0000313" key="1">
    <source>
        <dbReference type="EMBL" id="RDH34194.1"/>
    </source>
</evidence>
<name>A0A3F3Q4P1_9EURO</name>
<dbReference type="RefSeq" id="XP_026627216.1">
    <property type="nucleotide sequence ID" value="XM_026765999.1"/>
</dbReference>
<dbReference type="GeneID" id="38134355"/>
<gene>
    <name evidence="1" type="ORF">BDQ94DRAFT_142265</name>
</gene>
<keyword evidence="2" id="KW-1185">Reference proteome</keyword>
<dbReference type="Proteomes" id="UP000253729">
    <property type="component" value="Unassembled WGS sequence"/>
</dbReference>
<accession>A0A3F3Q4P1</accession>
<evidence type="ECO:0000313" key="2">
    <source>
        <dbReference type="Proteomes" id="UP000253729"/>
    </source>
</evidence>
<sequence length="53" mass="6331">MMRALLLVAKADQVYELLEPYWRRWLTLGRPSILFCIRALCECGRQRDRTSCQ</sequence>
<dbReference type="EMBL" id="KZ852044">
    <property type="protein sequence ID" value="RDH34194.1"/>
    <property type="molecule type" value="Genomic_DNA"/>
</dbReference>
<protein>
    <submittedName>
        <fullName evidence="1">Uncharacterized protein</fullName>
    </submittedName>
</protein>
<proteinExistence type="predicted"/>
<reference evidence="1 2" key="1">
    <citation type="submission" date="2018-07" db="EMBL/GenBank/DDBJ databases">
        <title>The genomes of Aspergillus section Nigri reveals drivers in fungal speciation.</title>
        <authorList>
            <consortium name="DOE Joint Genome Institute"/>
            <person name="Vesth T.C."/>
            <person name="Nybo J."/>
            <person name="Theobald S."/>
            <person name="Brandl J."/>
            <person name="Frisvad J.C."/>
            <person name="Nielsen K.F."/>
            <person name="Lyhne E.K."/>
            <person name="Kogle M.E."/>
            <person name="Kuo A."/>
            <person name="Riley R."/>
            <person name="Clum A."/>
            <person name="Nolan M."/>
            <person name="Lipzen A."/>
            <person name="Salamov A."/>
            <person name="Henrissat B."/>
            <person name="Wiebenga A."/>
            <person name="De vries R.P."/>
            <person name="Grigoriev I.V."/>
            <person name="Mortensen U.H."/>
            <person name="Andersen M.R."/>
            <person name="Baker S.E."/>
        </authorList>
    </citation>
    <scope>NUCLEOTIDE SEQUENCE [LARGE SCALE GENOMIC DNA]</scope>
    <source>
        <strain evidence="1 2">CBS 139.54b</strain>
    </source>
</reference>
<organism evidence="1 2">
    <name type="scientific">Aspergillus welwitschiae</name>
    <dbReference type="NCBI Taxonomy" id="1341132"/>
    <lineage>
        <taxon>Eukaryota</taxon>
        <taxon>Fungi</taxon>
        <taxon>Dikarya</taxon>
        <taxon>Ascomycota</taxon>
        <taxon>Pezizomycotina</taxon>
        <taxon>Eurotiomycetes</taxon>
        <taxon>Eurotiomycetidae</taxon>
        <taxon>Eurotiales</taxon>
        <taxon>Aspergillaceae</taxon>
        <taxon>Aspergillus</taxon>
        <taxon>Aspergillus subgen. Circumdati</taxon>
    </lineage>
</organism>